<dbReference type="PROSITE" id="PS51257">
    <property type="entry name" value="PROKAR_LIPOPROTEIN"/>
    <property type="match status" value="1"/>
</dbReference>
<proteinExistence type="predicted"/>
<dbReference type="RefSeq" id="WP_077198247.1">
    <property type="nucleotide sequence ID" value="NZ_LBFC01000018.1"/>
</dbReference>
<reference evidence="1 2" key="1">
    <citation type="submission" date="2015-06" db="EMBL/GenBank/DDBJ databases">
        <title>Genome sequencing of Thermotogales isolates from hydrothermal vents.</title>
        <authorList>
            <person name="Haverkamp T.H."/>
            <person name="Kublanov I.V."/>
            <person name="Nesbo C.L."/>
        </authorList>
    </citation>
    <scope>NUCLEOTIDE SEQUENCE [LARGE SCALE GENOMIC DNA]</scope>
    <source>
        <strain evidence="2">ik275mar</strain>
    </source>
</reference>
<dbReference type="EMBL" id="LBFC01000018">
    <property type="protein sequence ID" value="ONN27102.1"/>
    <property type="molecule type" value="Genomic_DNA"/>
</dbReference>
<evidence type="ECO:0000313" key="1">
    <source>
        <dbReference type="EMBL" id="ONN27102.1"/>
    </source>
</evidence>
<accession>A0ABX3IKN4</accession>
<gene>
    <name evidence="1" type="ORF">XJ44_04735</name>
</gene>
<organism evidence="1 2">
    <name type="scientific">Thermosipho affectus</name>
    <dbReference type="NCBI Taxonomy" id="660294"/>
    <lineage>
        <taxon>Bacteria</taxon>
        <taxon>Thermotogati</taxon>
        <taxon>Thermotogota</taxon>
        <taxon>Thermotogae</taxon>
        <taxon>Thermotogales</taxon>
        <taxon>Fervidobacteriaceae</taxon>
        <taxon>Thermosipho</taxon>
    </lineage>
</organism>
<protein>
    <recommendedName>
        <fullName evidence="3">Lipoprotein</fullName>
    </recommendedName>
</protein>
<dbReference type="Proteomes" id="UP000242616">
    <property type="component" value="Unassembled WGS sequence"/>
</dbReference>
<evidence type="ECO:0008006" key="3">
    <source>
        <dbReference type="Google" id="ProtNLM"/>
    </source>
</evidence>
<keyword evidence="2" id="KW-1185">Reference proteome</keyword>
<evidence type="ECO:0000313" key="2">
    <source>
        <dbReference type="Proteomes" id="UP000242616"/>
    </source>
</evidence>
<name>A0ABX3IKN4_9BACT</name>
<comment type="caution">
    <text evidence="1">The sequence shown here is derived from an EMBL/GenBank/DDBJ whole genome shotgun (WGS) entry which is preliminary data.</text>
</comment>
<sequence length="439" mass="50769">MKKFLVIISLLFILFGCVNFNEIPTNSEISNLSSDETSYIASVVIDDETQNFIAELSEIIAPKSTTEMHTFSTEEEQMEDIIENILELIEEHPNLIEKFKKILETTNKIREKEDRLDFKVVFKKEAREKILNAFNIETDKEIAMDYRDVVILHTFTTYIVKTYEKRERIRNYVKSVKNAKTGKIDTFLTSQASNLILNTSFAEPNTQEFWTTLKDLGYQLSEISEDKDILDMKDLFTETPFKVPGIKEEIKIVKTILDSAIELYNFEKAKTNEKGWTNWYSFFELFALKFGATEDSDIRIGKELDEKIDTENTDIKINGTQINNKAYIDILKELNHSLDSKLVIEASQTTFSATLTIDFKNLPDPIDLRDNNLGIKKSFFDSLLEQKIWNYWGTEESLYILLNSLLNNTTFTTFDGENIQITIKGLNNALKIDAILKLQ</sequence>